<dbReference type="OMA" id="MNESIFI"/>
<sequence length="431" mass="50736">MVSEEEFIKSVIVLLYECKFSKKEWNEDSVGKIYQWLDLFQNKFLIPFKEYIKRDSSFDNNNENNNNNNNNIFQDNIYLNHVKKFWDDSIQEYSIQNKVPKLDIDFRDIINDSNNLKEYVFNLWINNLNITENKFSFFLNYHFNNLKLTNNNNSVNNSVNSVDNNINSLKDVYYNIKSLNQLNNNLKSIAGSKNSNIDTTPKSLIYNIESMLYKNDNIKKKASSQLILKHFIKIQQEQSVGQQELNKEIKDMLEKLLSDEATFNIYLWIILDILEKEIKRQHLNQPNQPISTLQPQPSGNDQIYFLIYSNSIDLVSKSKHAKKIKFFLKSDKDLLLEISKIDENFHKMYYESIFLLLDYYLFNSKSTTSIDPNYLASISASLKLLNQIDNKIQIQVNQRLLGTKFLKVSEASKEILLEFLINFKNSNSKTI</sequence>
<dbReference type="VEuPathDB" id="AmoebaDB:DICPUDRAFT_85263"/>
<dbReference type="eggNOG" id="ENOG502RI7V">
    <property type="taxonomic scope" value="Eukaryota"/>
</dbReference>
<dbReference type="FunCoup" id="F1A572">
    <property type="interactions" value="743"/>
</dbReference>
<proteinExistence type="predicted"/>
<name>F1A572_DICPU</name>
<gene>
    <name evidence="1" type="ORF">DICPUDRAFT_85263</name>
</gene>
<dbReference type="Proteomes" id="UP000001064">
    <property type="component" value="Unassembled WGS sequence"/>
</dbReference>
<dbReference type="KEGG" id="dpp:DICPUDRAFT_85263"/>
<evidence type="ECO:0000313" key="1">
    <source>
        <dbReference type="EMBL" id="EGC28656.1"/>
    </source>
</evidence>
<dbReference type="GeneID" id="10510543"/>
<organism evidence="1 2">
    <name type="scientific">Dictyostelium purpureum</name>
    <name type="common">Slime mold</name>
    <dbReference type="NCBI Taxonomy" id="5786"/>
    <lineage>
        <taxon>Eukaryota</taxon>
        <taxon>Amoebozoa</taxon>
        <taxon>Evosea</taxon>
        <taxon>Eumycetozoa</taxon>
        <taxon>Dictyostelia</taxon>
        <taxon>Dictyosteliales</taxon>
        <taxon>Dictyosteliaceae</taxon>
        <taxon>Dictyostelium</taxon>
    </lineage>
</organism>
<dbReference type="EMBL" id="GL871573">
    <property type="protein sequence ID" value="EGC28656.1"/>
    <property type="molecule type" value="Genomic_DNA"/>
</dbReference>
<accession>F1A572</accession>
<dbReference type="InParanoid" id="F1A572"/>
<reference evidence="2" key="1">
    <citation type="journal article" date="2011" name="Genome Biol.">
        <title>Comparative genomics of the social amoebae Dictyostelium discoideum and Dictyostelium purpureum.</title>
        <authorList>
            <consortium name="US DOE Joint Genome Institute (JGI-PGF)"/>
            <person name="Sucgang R."/>
            <person name="Kuo A."/>
            <person name="Tian X."/>
            <person name="Salerno W."/>
            <person name="Parikh A."/>
            <person name="Feasley C.L."/>
            <person name="Dalin E."/>
            <person name="Tu H."/>
            <person name="Huang E."/>
            <person name="Barry K."/>
            <person name="Lindquist E."/>
            <person name="Shapiro H."/>
            <person name="Bruce D."/>
            <person name="Schmutz J."/>
            <person name="Salamov A."/>
            <person name="Fey P."/>
            <person name="Gaudet P."/>
            <person name="Anjard C."/>
            <person name="Babu M.M."/>
            <person name="Basu S."/>
            <person name="Bushmanova Y."/>
            <person name="van der Wel H."/>
            <person name="Katoh-Kurasawa M."/>
            <person name="Dinh C."/>
            <person name="Coutinho P.M."/>
            <person name="Saito T."/>
            <person name="Elias M."/>
            <person name="Schaap P."/>
            <person name="Kay R.R."/>
            <person name="Henrissat B."/>
            <person name="Eichinger L."/>
            <person name="Rivero F."/>
            <person name="Putnam N.H."/>
            <person name="West C.M."/>
            <person name="Loomis W.F."/>
            <person name="Chisholm R.L."/>
            <person name="Shaulsky G."/>
            <person name="Strassmann J.E."/>
            <person name="Queller D.C."/>
            <person name="Kuspa A."/>
            <person name="Grigoriev I.V."/>
        </authorList>
    </citation>
    <scope>NUCLEOTIDE SEQUENCE [LARGE SCALE GENOMIC DNA]</scope>
    <source>
        <strain evidence="2">QSDP1</strain>
    </source>
</reference>
<protein>
    <submittedName>
        <fullName evidence="1">Uncharacterized protein</fullName>
    </submittedName>
</protein>
<dbReference type="AlphaFoldDB" id="F1A572"/>
<keyword evidence="2" id="KW-1185">Reference proteome</keyword>
<evidence type="ECO:0000313" key="2">
    <source>
        <dbReference type="Proteomes" id="UP000001064"/>
    </source>
</evidence>
<dbReference type="RefSeq" id="XP_003294816.1">
    <property type="nucleotide sequence ID" value="XM_003294768.1"/>
</dbReference>